<dbReference type="Proteomes" id="UP000219621">
    <property type="component" value="Unassembled WGS sequence"/>
</dbReference>
<gene>
    <name evidence="3" type="ORF">SAMN05421508_104398</name>
</gene>
<dbReference type="Gene3D" id="3.40.50.1400">
    <property type="match status" value="2"/>
</dbReference>
<evidence type="ECO:0000256" key="1">
    <source>
        <dbReference type="ARBA" id="ARBA00022723"/>
    </source>
</evidence>
<dbReference type="AlphaFoldDB" id="A0A286GJB1"/>
<evidence type="ECO:0000313" key="3">
    <source>
        <dbReference type="EMBL" id="SOD95608.1"/>
    </source>
</evidence>
<name>A0A286GJB1_9PROT</name>
<organism evidence="3 4">
    <name type="scientific">Caenispirillum bisanense</name>
    <dbReference type="NCBI Taxonomy" id="414052"/>
    <lineage>
        <taxon>Bacteria</taxon>
        <taxon>Pseudomonadati</taxon>
        <taxon>Pseudomonadota</taxon>
        <taxon>Alphaproteobacteria</taxon>
        <taxon>Rhodospirillales</taxon>
        <taxon>Novispirillaceae</taxon>
        <taxon>Caenispirillum</taxon>
    </lineage>
</organism>
<evidence type="ECO:0000313" key="4">
    <source>
        <dbReference type="Proteomes" id="UP000219621"/>
    </source>
</evidence>
<sequence>MPVPPPDAVLVIAGHGSARDPAAGAPTLGIAAAVARRRLFPAVGALVKGEPSLADALGRLGPDRRVLVVPHFAGQGVFATRLIPALCAEHGRHIEDLRILPALGGSERVMRHVESLLGHVADAVADVPDLLVIGHGSPAAAGGDRSADELAQHLGGGPVCRSAHTVFLEHAPRLTDWTRLPLGRDVVVCVLLAARGTHARQDVPAAFGLPLGTPLIGPAGEAVGPFVVGDRRLWLYAPLADTRRMAEAAEAAALAALRQAPVRATAA</sequence>
<dbReference type="SUPFAM" id="SSF53800">
    <property type="entry name" value="Chelatase"/>
    <property type="match status" value="1"/>
</dbReference>
<evidence type="ECO:0000256" key="2">
    <source>
        <dbReference type="ARBA" id="ARBA00023239"/>
    </source>
</evidence>
<keyword evidence="2" id="KW-0456">Lyase</keyword>
<keyword evidence="1" id="KW-0479">Metal-binding</keyword>
<keyword evidence="4" id="KW-1185">Reference proteome</keyword>
<dbReference type="InterPro" id="IPR002762">
    <property type="entry name" value="CbiX-like"/>
</dbReference>
<proteinExistence type="predicted"/>
<dbReference type="GO" id="GO:0046872">
    <property type="term" value="F:metal ion binding"/>
    <property type="evidence" value="ECO:0007669"/>
    <property type="project" value="UniProtKB-KW"/>
</dbReference>
<reference evidence="3 4" key="1">
    <citation type="submission" date="2017-09" db="EMBL/GenBank/DDBJ databases">
        <authorList>
            <person name="Ehlers B."/>
            <person name="Leendertz F.H."/>
        </authorList>
    </citation>
    <scope>NUCLEOTIDE SEQUENCE [LARGE SCALE GENOMIC DNA]</scope>
    <source>
        <strain evidence="3 4">USBA 140</strain>
    </source>
</reference>
<dbReference type="RefSeq" id="WP_097279337.1">
    <property type="nucleotide sequence ID" value="NZ_OCNJ01000004.1"/>
</dbReference>
<dbReference type="GO" id="GO:0016829">
    <property type="term" value="F:lyase activity"/>
    <property type="evidence" value="ECO:0007669"/>
    <property type="project" value="UniProtKB-KW"/>
</dbReference>
<dbReference type="OrthoDB" id="7345302at2"/>
<dbReference type="Pfam" id="PF01903">
    <property type="entry name" value="CbiX"/>
    <property type="match status" value="1"/>
</dbReference>
<accession>A0A286GJB1</accession>
<dbReference type="EMBL" id="OCNJ01000004">
    <property type="protein sequence ID" value="SOD95608.1"/>
    <property type="molecule type" value="Genomic_DNA"/>
</dbReference>
<protein>
    <submittedName>
        <fullName evidence="3">Sirohydrochlorin cobaltochelatase</fullName>
    </submittedName>
</protein>